<dbReference type="GeneID" id="112275755"/>
<reference evidence="3 5" key="1">
    <citation type="journal article" date="2008" name="Science">
        <title>The Physcomitrella genome reveals evolutionary insights into the conquest of land by plants.</title>
        <authorList>
            <person name="Rensing S."/>
            <person name="Lang D."/>
            <person name="Zimmer A."/>
            <person name="Terry A."/>
            <person name="Salamov A."/>
            <person name="Shapiro H."/>
            <person name="Nishiyama T."/>
            <person name="Perroud P.-F."/>
            <person name="Lindquist E."/>
            <person name="Kamisugi Y."/>
            <person name="Tanahashi T."/>
            <person name="Sakakibara K."/>
            <person name="Fujita T."/>
            <person name="Oishi K."/>
            <person name="Shin-I T."/>
            <person name="Kuroki Y."/>
            <person name="Toyoda A."/>
            <person name="Suzuki Y."/>
            <person name="Hashimoto A."/>
            <person name="Yamaguchi K."/>
            <person name="Sugano A."/>
            <person name="Kohara Y."/>
            <person name="Fujiyama A."/>
            <person name="Anterola A."/>
            <person name="Aoki S."/>
            <person name="Ashton N."/>
            <person name="Barbazuk W.B."/>
            <person name="Barker E."/>
            <person name="Bennetzen J."/>
            <person name="Bezanilla M."/>
            <person name="Blankenship R."/>
            <person name="Cho S.H."/>
            <person name="Dutcher S."/>
            <person name="Estelle M."/>
            <person name="Fawcett J.A."/>
            <person name="Gundlach H."/>
            <person name="Hanada K."/>
            <person name="Heyl A."/>
            <person name="Hicks K.A."/>
            <person name="Hugh J."/>
            <person name="Lohr M."/>
            <person name="Mayer K."/>
            <person name="Melkozernov A."/>
            <person name="Murata T."/>
            <person name="Nelson D."/>
            <person name="Pils B."/>
            <person name="Prigge M."/>
            <person name="Reiss B."/>
            <person name="Renner T."/>
            <person name="Rombauts S."/>
            <person name="Rushton P."/>
            <person name="Sanderfoot A."/>
            <person name="Schween G."/>
            <person name="Shiu S.-H."/>
            <person name="Stueber K."/>
            <person name="Theodoulou F.L."/>
            <person name="Tu H."/>
            <person name="Van de Peer Y."/>
            <person name="Verrier P.J."/>
            <person name="Waters E."/>
            <person name="Wood A."/>
            <person name="Yang L."/>
            <person name="Cove D."/>
            <person name="Cuming A."/>
            <person name="Hasebe M."/>
            <person name="Lucas S."/>
            <person name="Mishler D.B."/>
            <person name="Reski R."/>
            <person name="Grigoriev I."/>
            <person name="Quatrano R.S."/>
            <person name="Boore J.L."/>
        </authorList>
    </citation>
    <scope>NUCLEOTIDE SEQUENCE [LARGE SCALE GENOMIC DNA]</scope>
    <source>
        <strain evidence="4 5">cv. Gransden 2004</strain>
    </source>
</reference>
<organism evidence="3">
    <name type="scientific">Physcomitrium patens</name>
    <name type="common">Spreading-leaved earth moss</name>
    <name type="synonym">Physcomitrella patens</name>
    <dbReference type="NCBI Taxonomy" id="3218"/>
    <lineage>
        <taxon>Eukaryota</taxon>
        <taxon>Viridiplantae</taxon>
        <taxon>Streptophyta</taxon>
        <taxon>Embryophyta</taxon>
        <taxon>Bryophyta</taxon>
        <taxon>Bryophytina</taxon>
        <taxon>Bryopsida</taxon>
        <taxon>Funariidae</taxon>
        <taxon>Funariales</taxon>
        <taxon>Funariaceae</taxon>
        <taxon>Physcomitrium</taxon>
    </lineage>
</organism>
<keyword evidence="5" id="KW-1185">Reference proteome</keyword>
<dbReference type="Gramene" id="Pp3c23_6740V3.1">
    <property type="protein sequence ID" value="Pp3c23_6740V3.1"/>
    <property type="gene ID" value="Pp3c23_6740"/>
</dbReference>
<dbReference type="RefSeq" id="XP_024362146.1">
    <property type="nucleotide sequence ID" value="XM_024506378.2"/>
</dbReference>
<dbReference type="Gramene" id="Pp3c23_6740V3.2">
    <property type="protein sequence ID" value="Pp3c23_6740V3.2"/>
    <property type="gene ID" value="Pp3c23_6740"/>
</dbReference>
<evidence type="ECO:0000256" key="2">
    <source>
        <dbReference type="SAM" id="MobiDB-lite"/>
    </source>
</evidence>
<keyword evidence="1" id="KW-0175">Coiled coil</keyword>
<feature type="compositionally biased region" description="Pro residues" evidence="2">
    <location>
        <begin position="701"/>
        <end position="710"/>
    </location>
</feature>
<feature type="compositionally biased region" description="Basic and acidic residues" evidence="2">
    <location>
        <begin position="126"/>
        <end position="139"/>
    </location>
</feature>
<accession>A0A2K1IIA7</accession>
<name>A0A2K1IIA7_PHYPA</name>
<gene>
    <name evidence="4" type="primary">LOC112275755</name>
    <name evidence="3" type="ORF">PHYPA_027699</name>
</gene>
<feature type="coiled-coil region" evidence="1">
    <location>
        <begin position="577"/>
        <end position="604"/>
    </location>
</feature>
<feature type="region of interest" description="Disordered" evidence="2">
    <location>
        <begin position="666"/>
        <end position="722"/>
    </location>
</feature>
<evidence type="ECO:0000313" key="5">
    <source>
        <dbReference type="Proteomes" id="UP000006727"/>
    </source>
</evidence>
<dbReference type="RefSeq" id="XP_073386589.1">
    <property type="nucleotide sequence ID" value="XM_073530488.1"/>
</dbReference>
<dbReference type="EnsemblPlants" id="Pp3c23_6740V3.5">
    <property type="protein sequence ID" value="Pp3c23_6740V3.5"/>
    <property type="gene ID" value="Pp3c23_6740"/>
</dbReference>
<protein>
    <recommendedName>
        <fullName evidence="6">Sfi1 spindle body domain-containing protein</fullName>
    </recommendedName>
</protein>
<reference evidence="3 5" key="2">
    <citation type="journal article" date="2018" name="Plant J.">
        <title>The Physcomitrella patens chromosome-scale assembly reveals moss genome structure and evolution.</title>
        <authorList>
            <person name="Lang D."/>
            <person name="Ullrich K.K."/>
            <person name="Murat F."/>
            <person name="Fuchs J."/>
            <person name="Jenkins J."/>
            <person name="Haas F.B."/>
            <person name="Piednoel M."/>
            <person name="Gundlach H."/>
            <person name="Van Bel M."/>
            <person name="Meyberg R."/>
            <person name="Vives C."/>
            <person name="Morata J."/>
            <person name="Symeonidi A."/>
            <person name="Hiss M."/>
            <person name="Muchero W."/>
            <person name="Kamisugi Y."/>
            <person name="Saleh O."/>
            <person name="Blanc G."/>
            <person name="Decker E.L."/>
            <person name="van Gessel N."/>
            <person name="Grimwood J."/>
            <person name="Hayes R.D."/>
            <person name="Graham S.W."/>
            <person name="Gunter L.E."/>
            <person name="McDaniel S.F."/>
            <person name="Hoernstein S.N.W."/>
            <person name="Larsson A."/>
            <person name="Li F.W."/>
            <person name="Perroud P.F."/>
            <person name="Phillips J."/>
            <person name="Ranjan P."/>
            <person name="Rokshar D.S."/>
            <person name="Rothfels C.J."/>
            <person name="Schneider L."/>
            <person name="Shu S."/>
            <person name="Stevenson D.W."/>
            <person name="Thummler F."/>
            <person name="Tillich M."/>
            <person name="Villarreal Aguilar J.C."/>
            <person name="Widiez T."/>
            <person name="Wong G.K."/>
            <person name="Wymore A."/>
            <person name="Zhang Y."/>
            <person name="Zimmer A.D."/>
            <person name="Quatrano R.S."/>
            <person name="Mayer K.F.X."/>
            <person name="Goodstein D."/>
            <person name="Casacuberta J.M."/>
            <person name="Vandepoele K."/>
            <person name="Reski R."/>
            <person name="Cuming A.C."/>
            <person name="Tuskan G.A."/>
            <person name="Maumus F."/>
            <person name="Salse J."/>
            <person name="Schmutz J."/>
            <person name="Rensing S.A."/>
        </authorList>
    </citation>
    <scope>NUCLEOTIDE SEQUENCE [LARGE SCALE GENOMIC DNA]</scope>
    <source>
        <strain evidence="4 5">cv. Gransden 2004</strain>
    </source>
</reference>
<dbReference type="EMBL" id="ABEU02000023">
    <property type="protein sequence ID" value="PNR29007.1"/>
    <property type="molecule type" value="Genomic_DNA"/>
</dbReference>
<feature type="region of interest" description="Disordered" evidence="2">
    <location>
        <begin position="1"/>
        <end position="164"/>
    </location>
</feature>
<reference evidence="4" key="3">
    <citation type="submission" date="2020-12" db="UniProtKB">
        <authorList>
            <consortium name="EnsemblPlants"/>
        </authorList>
    </citation>
    <scope>IDENTIFICATION</scope>
</reference>
<feature type="compositionally biased region" description="Basic residues" evidence="2">
    <location>
        <begin position="105"/>
        <end position="115"/>
    </location>
</feature>
<evidence type="ECO:0000256" key="1">
    <source>
        <dbReference type="SAM" id="Coils"/>
    </source>
</evidence>
<dbReference type="Proteomes" id="UP000006727">
    <property type="component" value="Chromosome 23"/>
</dbReference>
<feature type="compositionally biased region" description="Basic and acidic residues" evidence="2">
    <location>
        <begin position="93"/>
        <end position="104"/>
    </location>
</feature>
<dbReference type="STRING" id="3218.A0A2K1IIA7"/>
<evidence type="ECO:0008006" key="6">
    <source>
        <dbReference type="Google" id="ProtNLM"/>
    </source>
</evidence>
<dbReference type="Gramene" id="Pp3c23_6740V3.5">
    <property type="protein sequence ID" value="Pp3c23_6740V3.5"/>
    <property type="gene ID" value="Pp3c23_6740"/>
</dbReference>
<sequence length="722" mass="84260">MASEEEIDPGESGLDPPQESLPPPNFPNGRRPSSGTDIGFEDSSSELAPEESGGTKFRSSVQGRRATSKIGSNAAEEAGSGRRKISNSGSVLKARDFETVDGRPPRRKWSSRRASKGQDNLDSDSPEMKELLRRLKEVEASSSSGSTAHAKLTSPKSGEHHRGIKALHRAVQENEMPMRLAYEQLDELAANAERVKSAIERNRSLLTLQVRKANERILRVAFMAWSLETEYYKQKKRRLKKAFLWSIRRVSSRAFKCWGSCAKVGKKMRRFESSAHKLLQRRKLCLTWKAWRVLIAEIHRKDEEYKKEKRLRKSLDKQSKEDKAKRAFSMMRRSNLCRYFRFLQEGVEARLQSRKFLRQTLIFLLKKSAFRAFAALREATRKRVHDRIFIKAKQRIFTLRRCFDYWWKSLEKNFYLLRPFEDNRILRTMFHQWRIRVKYNEYLRKRDQAFRKKLNRKMVRRCFMAYLDVVKARKCVRGVIARQLRKSNRKLLNRCFQSWIAFMQMGAQKKMQYVQRFASAAERENEKLRSDNERLSTIIDTGEWKKDRVSDLNAAQQVLSAERVALTKLIGKLQRQHQLALDQQGEQEREIKNLKDQLTSENKLQRNKLLVKGASSFNTLMRVMRHDMMTRGVSATPEVIYEVNKMAMDQVAVFPDGELHVRAMKPRNKGKWSNIPNPQRTPSVNSNRPLGSSVPYTPRSPLKPRPPSPPLSYKRYTRNTDN</sequence>
<proteinExistence type="predicted"/>
<evidence type="ECO:0000313" key="3">
    <source>
        <dbReference type="EMBL" id="PNR29007.1"/>
    </source>
</evidence>
<dbReference type="EnsemblPlants" id="Pp3c23_6740V3.1">
    <property type="protein sequence ID" value="Pp3c23_6740V3.1"/>
    <property type="gene ID" value="Pp3c23_6740"/>
</dbReference>
<dbReference type="KEGG" id="ppp:112275755"/>
<dbReference type="PaxDb" id="3218-PP1S10_330V6.1"/>
<feature type="compositionally biased region" description="Polar residues" evidence="2">
    <location>
        <begin position="674"/>
        <end position="690"/>
    </location>
</feature>
<dbReference type="AlphaFoldDB" id="A0A2K1IIA7"/>
<evidence type="ECO:0000313" key="4">
    <source>
        <dbReference type="EnsemblPlants" id="Pp3c23_6740V3.1"/>
    </source>
</evidence>
<dbReference type="OrthoDB" id="1922948at2759"/>
<dbReference type="EnsemblPlants" id="Pp3c23_6740V3.2">
    <property type="protein sequence ID" value="Pp3c23_6740V3.2"/>
    <property type="gene ID" value="Pp3c23_6740"/>
</dbReference>